<reference evidence="2 3" key="1">
    <citation type="submission" date="2019-06" db="EMBL/GenBank/DDBJ databases">
        <title>Sequencing the genomes of 1000 actinobacteria strains.</title>
        <authorList>
            <person name="Klenk H.-P."/>
        </authorList>
    </citation>
    <scope>NUCLEOTIDE SEQUENCE [LARGE SCALE GENOMIC DNA]</scope>
    <source>
        <strain evidence="2 3">DSM 44826</strain>
    </source>
</reference>
<dbReference type="AlphaFoldDB" id="A0A561UIN8"/>
<sequence length="120" mass="13071">MYILAYDLLNPFWWLSAGVILFKAFAFLDAATRQADAYPAAEKKTKGFWLVLLGLALGLDLLLGGSITGSFITLAGLVAAIVYMVDVRPAIRALTGWRGPTDRLTQALRSLGRRGGGNRW</sequence>
<name>A0A561UIN8_9ACTN</name>
<feature type="transmembrane region" description="Helical" evidence="1">
    <location>
        <begin position="12"/>
        <end position="28"/>
    </location>
</feature>
<dbReference type="Proteomes" id="UP000317940">
    <property type="component" value="Unassembled WGS sequence"/>
</dbReference>
<dbReference type="InterPro" id="IPR019662">
    <property type="entry name" value="DUF2516"/>
</dbReference>
<keyword evidence="1" id="KW-0812">Transmembrane</keyword>
<dbReference type="Pfam" id="PF10724">
    <property type="entry name" value="DUF2516"/>
    <property type="match status" value="1"/>
</dbReference>
<dbReference type="EMBL" id="VIWT01000001">
    <property type="protein sequence ID" value="TWF99216.1"/>
    <property type="molecule type" value="Genomic_DNA"/>
</dbReference>
<comment type="caution">
    <text evidence="2">The sequence shown here is derived from an EMBL/GenBank/DDBJ whole genome shotgun (WGS) entry which is preliminary data.</text>
</comment>
<evidence type="ECO:0000256" key="1">
    <source>
        <dbReference type="SAM" id="Phobius"/>
    </source>
</evidence>
<proteinExistence type="predicted"/>
<evidence type="ECO:0000313" key="3">
    <source>
        <dbReference type="Proteomes" id="UP000317940"/>
    </source>
</evidence>
<feature type="transmembrane region" description="Helical" evidence="1">
    <location>
        <begin position="71"/>
        <end position="91"/>
    </location>
</feature>
<protein>
    <submittedName>
        <fullName evidence="2">Uncharacterized protein DUF2516</fullName>
    </submittedName>
</protein>
<evidence type="ECO:0000313" key="2">
    <source>
        <dbReference type="EMBL" id="TWF99216.1"/>
    </source>
</evidence>
<accession>A0A561UIN8</accession>
<organism evidence="2 3">
    <name type="scientific">Kitasatospora viridis</name>
    <dbReference type="NCBI Taxonomy" id="281105"/>
    <lineage>
        <taxon>Bacteria</taxon>
        <taxon>Bacillati</taxon>
        <taxon>Actinomycetota</taxon>
        <taxon>Actinomycetes</taxon>
        <taxon>Kitasatosporales</taxon>
        <taxon>Streptomycetaceae</taxon>
        <taxon>Kitasatospora</taxon>
    </lineage>
</organism>
<gene>
    <name evidence="2" type="ORF">FHX73_113057</name>
</gene>
<keyword evidence="1" id="KW-0472">Membrane</keyword>
<keyword evidence="1" id="KW-1133">Transmembrane helix</keyword>
<keyword evidence="3" id="KW-1185">Reference proteome</keyword>